<dbReference type="CDD" id="cd12148">
    <property type="entry name" value="fungal_TF_MHR"/>
    <property type="match status" value="1"/>
</dbReference>
<dbReference type="GO" id="GO:0005634">
    <property type="term" value="C:nucleus"/>
    <property type="evidence" value="ECO:0007669"/>
    <property type="project" value="UniProtKB-SubCell"/>
</dbReference>
<organism evidence="7 8">
    <name type="scientific">Penicillium canariense</name>
    <dbReference type="NCBI Taxonomy" id="189055"/>
    <lineage>
        <taxon>Eukaryota</taxon>
        <taxon>Fungi</taxon>
        <taxon>Dikarya</taxon>
        <taxon>Ascomycota</taxon>
        <taxon>Pezizomycotina</taxon>
        <taxon>Eurotiomycetes</taxon>
        <taxon>Eurotiomycetidae</taxon>
        <taxon>Eurotiales</taxon>
        <taxon>Aspergillaceae</taxon>
        <taxon>Penicillium</taxon>
    </lineage>
</organism>
<evidence type="ECO:0000313" key="8">
    <source>
        <dbReference type="Proteomes" id="UP001149163"/>
    </source>
</evidence>
<dbReference type="PANTHER" id="PTHR31001">
    <property type="entry name" value="UNCHARACTERIZED TRANSCRIPTIONAL REGULATORY PROTEIN"/>
    <property type="match status" value="1"/>
</dbReference>
<keyword evidence="4" id="KW-0539">Nucleus</keyword>
<dbReference type="PANTHER" id="PTHR31001:SF90">
    <property type="entry name" value="CENTROMERE DNA-BINDING PROTEIN COMPLEX CBF3 SUBUNIT B"/>
    <property type="match status" value="1"/>
</dbReference>
<evidence type="ECO:0000256" key="1">
    <source>
        <dbReference type="ARBA" id="ARBA00004123"/>
    </source>
</evidence>
<reference evidence="7" key="1">
    <citation type="submission" date="2022-11" db="EMBL/GenBank/DDBJ databases">
        <authorList>
            <person name="Petersen C."/>
        </authorList>
    </citation>
    <scope>NUCLEOTIDE SEQUENCE</scope>
    <source>
        <strain evidence="7">IBT 26290</strain>
    </source>
</reference>
<comment type="subcellular location">
    <subcellularLocation>
        <location evidence="1">Nucleus</location>
    </subcellularLocation>
</comment>
<dbReference type="GO" id="GO:0008270">
    <property type="term" value="F:zinc ion binding"/>
    <property type="evidence" value="ECO:0007669"/>
    <property type="project" value="InterPro"/>
</dbReference>
<sequence>MWLPLHEESEQIVDKYLTDITYLHHVVHIPSVRVLVNELYENLSTKSPVKLGQVSLLLAMLASTAFFWTERDMHRLAFSSVADANELSKKWMAMSFEVLEYSRRTCSESIEDVQALIILAFLVCHIVGITSRARYLFSTATSIAWQLSLHRIDHRYNAKLDVPQSDSVKAEIGRRVWWYLVATDWQMSQLTGLQQGIYMVNPRHMATNKPIHANDEDLFDGMNLVGKPLDQPTVMSYYLQRIRLGEICREISDSFPFLEAELGNPDYQQVKEIDQRICEFSQALPYFFQLDYDMRELPERDPHRSSGIAVHRYIINSMLHTQRCRLHLPYLSRAAEAPFTYSRNACLEAARMVIRTEAQLSSNNIPFFMTRMKFSGSLLCVCMAIIVLLIDLCHNKSFGPDEEQERRLEIRNALGILEEGKSQSPFADRLLDTFNSILQRNKVPLPTERKSASHSKISNGPIQDASVGSAPTPVPSSEADLEPTSTDPALPSFDDLWQTFDTNADPSTLFDWNTLLSELDAPFLSI</sequence>
<dbReference type="GO" id="GO:0006351">
    <property type="term" value="P:DNA-templated transcription"/>
    <property type="evidence" value="ECO:0007669"/>
    <property type="project" value="InterPro"/>
</dbReference>
<dbReference type="InterPro" id="IPR050613">
    <property type="entry name" value="Sec_Metabolite_Reg"/>
</dbReference>
<dbReference type="RefSeq" id="XP_056546735.1">
    <property type="nucleotide sequence ID" value="XM_056683129.1"/>
</dbReference>
<dbReference type="GO" id="GO:0003677">
    <property type="term" value="F:DNA binding"/>
    <property type="evidence" value="ECO:0007669"/>
    <property type="project" value="InterPro"/>
</dbReference>
<name>A0A9W9LTP4_9EURO</name>
<dbReference type="InterPro" id="IPR007219">
    <property type="entry name" value="XnlR_reg_dom"/>
</dbReference>
<dbReference type="EMBL" id="JAPQKN010000001">
    <property type="protein sequence ID" value="KAJ5175127.1"/>
    <property type="molecule type" value="Genomic_DNA"/>
</dbReference>
<feature type="region of interest" description="Disordered" evidence="5">
    <location>
        <begin position="445"/>
        <end position="490"/>
    </location>
</feature>
<dbReference type="OrthoDB" id="3014581at2759"/>
<keyword evidence="8" id="KW-1185">Reference proteome</keyword>
<evidence type="ECO:0000313" key="7">
    <source>
        <dbReference type="EMBL" id="KAJ5175127.1"/>
    </source>
</evidence>
<reference evidence="7" key="2">
    <citation type="journal article" date="2023" name="IMA Fungus">
        <title>Comparative genomic study of the Penicillium genus elucidates a diverse pangenome and 15 lateral gene transfer events.</title>
        <authorList>
            <person name="Petersen C."/>
            <person name="Sorensen T."/>
            <person name="Nielsen M.R."/>
            <person name="Sondergaard T.E."/>
            <person name="Sorensen J.L."/>
            <person name="Fitzpatrick D.A."/>
            <person name="Frisvad J.C."/>
            <person name="Nielsen K.L."/>
        </authorList>
    </citation>
    <scope>NUCLEOTIDE SEQUENCE</scope>
    <source>
        <strain evidence="7">IBT 26290</strain>
    </source>
</reference>
<dbReference type="Pfam" id="PF04082">
    <property type="entry name" value="Fungal_trans"/>
    <property type="match status" value="1"/>
</dbReference>
<dbReference type="GeneID" id="81422305"/>
<accession>A0A9W9LTP4</accession>
<gene>
    <name evidence="7" type="ORF">N7482_001004</name>
</gene>
<protein>
    <recommendedName>
        <fullName evidence="6">Xylanolytic transcriptional activator regulatory domain-containing protein</fullName>
    </recommendedName>
</protein>
<evidence type="ECO:0000256" key="5">
    <source>
        <dbReference type="SAM" id="MobiDB-lite"/>
    </source>
</evidence>
<dbReference type="Proteomes" id="UP001149163">
    <property type="component" value="Unassembled WGS sequence"/>
</dbReference>
<feature type="domain" description="Xylanolytic transcriptional activator regulatory" evidence="6">
    <location>
        <begin position="26"/>
        <end position="255"/>
    </location>
</feature>
<evidence type="ECO:0000256" key="3">
    <source>
        <dbReference type="ARBA" id="ARBA00023163"/>
    </source>
</evidence>
<evidence type="ECO:0000256" key="2">
    <source>
        <dbReference type="ARBA" id="ARBA00023015"/>
    </source>
</evidence>
<evidence type="ECO:0000256" key="4">
    <source>
        <dbReference type="ARBA" id="ARBA00023242"/>
    </source>
</evidence>
<evidence type="ECO:0000259" key="6">
    <source>
        <dbReference type="Pfam" id="PF04082"/>
    </source>
</evidence>
<comment type="caution">
    <text evidence="7">The sequence shown here is derived from an EMBL/GenBank/DDBJ whole genome shotgun (WGS) entry which is preliminary data.</text>
</comment>
<proteinExistence type="predicted"/>
<keyword evidence="2" id="KW-0805">Transcription regulation</keyword>
<keyword evidence="3" id="KW-0804">Transcription</keyword>
<dbReference type="AlphaFoldDB" id="A0A9W9LTP4"/>